<dbReference type="GO" id="GO:0019354">
    <property type="term" value="P:siroheme biosynthetic process"/>
    <property type="evidence" value="ECO:0007669"/>
    <property type="project" value="InterPro"/>
</dbReference>
<evidence type="ECO:0000256" key="2">
    <source>
        <dbReference type="ARBA" id="ARBA00022603"/>
    </source>
</evidence>
<dbReference type="GO" id="GO:0004851">
    <property type="term" value="F:uroporphyrin-III C-methyltransferase activity"/>
    <property type="evidence" value="ECO:0007669"/>
    <property type="project" value="UniProtKB-EC"/>
</dbReference>
<dbReference type="Proteomes" id="UP000008206">
    <property type="component" value="Chromosome"/>
</dbReference>
<keyword evidence="2 8" id="KW-0489">Methyltransferase</keyword>
<dbReference type="InterPro" id="IPR050161">
    <property type="entry name" value="Siro_Cobalamin_biosynth"/>
</dbReference>
<dbReference type="OrthoDB" id="9815856at2"/>
<keyword evidence="12" id="KW-1185">Reference proteome</keyword>
<dbReference type="InterPro" id="IPR014777">
    <property type="entry name" value="4pyrrole_Mease_sub1"/>
</dbReference>
<dbReference type="eggNOG" id="COG1587">
    <property type="taxonomic scope" value="Bacteria"/>
</dbReference>
<dbReference type="NCBIfam" id="NF004790">
    <property type="entry name" value="PRK06136.1"/>
    <property type="match status" value="1"/>
</dbReference>
<dbReference type="FunFam" id="3.40.1010.10:FF:000001">
    <property type="entry name" value="Siroheme synthase"/>
    <property type="match status" value="1"/>
</dbReference>
<comment type="function">
    <text evidence="7">Catalyzes the two successive C-2 and C-7 methylation reactions involved in the conversion of uroporphyrinogen III to precorrin-2 via the intermediate formation of precorrin-1. It is a step in the biosynthesis of both cobalamin (vitamin B12) and siroheme.</text>
</comment>
<evidence type="ECO:0000256" key="8">
    <source>
        <dbReference type="RuleBase" id="RU003960"/>
    </source>
</evidence>
<dbReference type="FunFam" id="3.40.50.10090:FF:000001">
    <property type="entry name" value="Bifunctional uroporphyrinogen-III C-methyltransferase/uroporphyrinogen-III synthase"/>
    <property type="match status" value="1"/>
</dbReference>
<accession>E0U907</accession>
<dbReference type="AlphaFoldDB" id="E0U907"/>
<dbReference type="SUPFAM" id="SSF69618">
    <property type="entry name" value="HemD-like"/>
    <property type="match status" value="1"/>
</dbReference>
<dbReference type="PANTHER" id="PTHR45790:SF3">
    <property type="entry name" value="S-ADENOSYL-L-METHIONINE-DEPENDENT UROPORPHYRINOGEN III METHYLTRANSFERASE, CHLOROPLASTIC"/>
    <property type="match status" value="1"/>
</dbReference>
<protein>
    <recommendedName>
        <fullName evidence="1">uroporphyrinogen-III C-methyltransferase</fullName>
        <ecNumber evidence="1">2.1.1.107</ecNumber>
    </recommendedName>
</protein>
<dbReference type="InterPro" id="IPR036108">
    <property type="entry name" value="4pyrrol_syn_uPrphyn_synt_sf"/>
</dbReference>
<dbReference type="PROSITE" id="PS00839">
    <property type="entry name" value="SUMT_1"/>
    <property type="match status" value="1"/>
</dbReference>
<evidence type="ECO:0000256" key="5">
    <source>
        <dbReference type="ARBA" id="ARBA00023244"/>
    </source>
</evidence>
<feature type="domain" description="Tetrapyrrole biosynthesis uroporphyrinogen III synthase" evidence="10">
    <location>
        <begin position="260"/>
        <end position="496"/>
    </location>
</feature>
<dbReference type="InterPro" id="IPR003754">
    <property type="entry name" value="4pyrrol_synth_uPrphyn_synth"/>
</dbReference>
<dbReference type="InterPro" id="IPR006366">
    <property type="entry name" value="CobA/CysG_C"/>
</dbReference>
<evidence type="ECO:0000256" key="3">
    <source>
        <dbReference type="ARBA" id="ARBA00022679"/>
    </source>
</evidence>
<dbReference type="EMBL" id="CP002198">
    <property type="protein sequence ID" value="ADN16146.1"/>
    <property type="molecule type" value="Genomic_DNA"/>
</dbReference>
<dbReference type="InterPro" id="IPR000878">
    <property type="entry name" value="4pyrrol_Mease"/>
</dbReference>
<organism evidence="11 12">
    <name type="scientific">Gloeothece verrucosa (strain PCC 7822)</name>
    <name type="common">Cyanothece sp. (strain PCC 7822)</name>
    <dbReference type="NCBI Taxonomy" id="497965"/>
    <lineage>
        <taxon>Bacteria</taxon>
        <taxon>Bacillati</taxon>
        <taxon>Cyanobacteriota</taxon>
        <taxon>Cyanophyceae</taxon>
        <taxon>Oscillatoriophycideae</taxon>
        <taxon>Chroococcales</taxon>
        <taxon>Aphanothecaceae</taxon>
        <taxon>Gloeothece</taxon>
        <taxon>Gloeothece verrucosa</taxon>
    </lineage>
</organism>
<keyword evidence="3 8" id="KW-0808">Transferase</keyword>
<evidence type="ECO:0000256" key="7">
    <source>
        <dbReference type="ARBA" id="ARBA00054030"/>
    </source>
</evidence>
<reference evidence="12" key="1">
    <citation type="journal article" date="2011" name="MBio">
        <title>Novel metabolic attributes of the genus Cyanothece, comprising a group of unicellular nitrogen-fixing Cyanobacteria.</title>
        <authorList>
            <person name="Bandyopadhyay A."/>
            <person name="Elvitigala T."/>
            <person name="Welsh E."/>
            <person name="Stockel J."/>
            <person name="Liberton M."/>
            <person name="Min H."/>
            <person name="Sherman L.A."/>
            <person name="Pakrasi H.B."/>
        </authorList>
    </citation>
    <scope>NUCLEOTIDE SEQUENCE [LARGE SCALE GENOMIC DNA]</scope>
    <source>
        <strain evidence="12">PCC 7822</strain>
    </source>
</reference>
<dbReference type="Gene3D" id="3.30.950.10">
    <property type="entry name" value="Methyltransferase, Cobalt-precorrin-4 Transmethylase, Domain 2"/>
    <property type="match status" value="1"/>
</dbReference>
<dbReference type="GO" id="GO:0004852">
    <property type="term" value="F:uroporphyrinogen-III synthase activity"/>
    <property type="evidence" value="ECO:0007669"/>
    <property type="project" value="InterPro"/>
</dbReference>
<dbReference type="CDD" id="cd11642">
    <property type="entry name" value="SUMT"/>
    <property type="match status" value="1"/>
</dbReference>
<dbReference type="Gene3D" id="3.40.1010.10">
    <property type="entry name" value="Cobalt-precorrin-4 Transmethylase, Domain 1"/>
    <property type="match status" value="1"/>
</dbReference>
<dbReference type="Gene3D" id="3.40.50.10090">
    <property type="match status" value="2"/>
</dbReference>
<evidence type="ECO:0000313" key="12">
    <source>
        <dbReference type="Proteomes" id="UP000008206"/>
    </source>
</evidence>
<evidence type="ECO:0000259" key="10">
    <source>
        <dbReference type="Pfam" id="PF02602"/>
    </source>
</evidence>
<dbReference type="EC" id="2.1.1.107" evidence="1"/>
<proteinExistence type="inferred from homology"/>
<comment type="pathway">
    <text evidence="6">Porphyrin-containing compound metabolism.</text>
</comment>
<gene>
    <name evidence="11" type="ordered locus">Cyan7822_4228</name>
</gene>
<dbReference type="HOGENOM" id="CLU_011276_6_0_3"/>
<dbReference type="KEGG" id="cyj:Cyan7822_4228"/>
<dbReference type="CDD" id="cd06578">
    <property type="entry name" value="HemD"/>
    <property type="match status" value="1"/>
</dbReference>
<dbReference type="InterPro" id="IPR035996">
    <property type="entry name" value="4pyrrol_Methylase_sf"/>
</dbReference>
<dbReference type="PROSITE" id="PS00840">
    <property type="entry name" value="SUMT_2"/>
    <property type="match status" value="1"/>
</dbReference>
<sequence>MTSGKVSLIGAGPGSIAYLTLKGQHLLSQAEVLIYDDLVDPQLLQLVPSNCVQLHVGKRGGSPSTPQDIINLLLVDFCSQGKQVVRLKGGDPFIFGRANPEIGALIAANCHYEVIPGISSALAAPLLAGIPLTDKDLSRCFVVLSAHDPDILDWDAIAKIDTIVILMGGRFLEDIIQNLQEKGRSPSTPIAIIRHCARPEQQVWIGTLGDIVDQITEESLSPTVMVIGDVVKLRNMTTSPSLPLSGKTVIVTRAAEQSSKFSDLLQEQGATVIEMPALEITPPSSWEGLDQAIATLKDFHWLILTSANGVHYFFERLANAGKDTRALAGVKIAVVGKKTAESLKQYGLLADYIPPDFVADSLIEHFPENLSGQKILFPRVETGGREVLVKDLSVVGAEVVEVAAYQSGCPKQINPQAWQVLQEGMADIVTFASSKTVQNFYHLVKVALTSKSKYTPQSLLENVCLASIGPQTSKTCYEAFGRVDVEAQEYTLEGLTAALIQWAKTQN</sequence>
<comment type="similarity">
    <text evidence="8">Belongs to the precorrin methyltransferase family.</text>
</comment>
<evidence type="ECO:0000256" key="1">
    <source>
        <dbReference type="ARBA" id="ARBA00012162"/>
    </source>
</evidence>
<evidence type="ECO:0000313" key="11">
    <source>
        <dbReference type="EMBL" id="ADN16146.1"/>
    </source>
</evidence>
<keyword evidence="5" id="KW-0627">Porphyrin biosynthesis</keyword>
<name>E0U907_GLOV7</name>
<dbReference type="InterPro" id="IPR014776">
    <property type="entry name" value="4pyrrole_Mease_sub2"/>
</dbReference>
<dbReference type="GO" id="GO:0032259">
    <property type="term" value="P:methylation"/>
    <property type="evidence" value="ECO:0007669"/>
    <property type="project" value="UniProtKB-KW"/>
</dbReference>
<dbReference type="NCBIfam" id="TIGR01469">
    <property type="entry name" value="cobA_cysG_Cterm"/>
    <property type="match status" value="1"/>
</dbReference>
<evidence type="ECO:0000259" key="9">
    <source>
        <dbReference type="Pfam" id="PF00590"/>
    </source>
</evidence>
<dbReference type="PANTHER" id="PTHR45790">
    <property type="entry name" value="SIROHEME SYNTHASE-RELATED"/>
    <property type="match status" value="1"/>
</dbReference>
<dbReference type="SUPFAM" id="SSF53790">
    <property type="entry name" value="Tetrapyrrole methylase"/>
    <property type="match status" value="1"/>
</dbReference>
<dbReference type="STRING" id="497965.Cyan7822_4228"/>
<dbReference type="eggNOG" id="COG0007">
    <property type="taxonomic scope" value="Bacteria"/>
</dbReference>
<keyword evidence="4" id="KW-0949">S-adenosyl-L-methionine</keyword>
<dbReference type="Pfam" id="PF00590">
    <property type="entry name" value="TP_methylase"/>
    <property type="match status" value="1"/>
</dbReference>
<feature type="domain" description="Tetrapyrrole methylase" evidence="9">
    <location>
        <begin position="5"/>
        <end position="211"/>
    </location>
</feature>
<evidence type="ECO:0000256" key="4">
    <source>
        <dbReference type="ARBA" id="ARBA00022691"/>
    </source>
</evidence>
<dbReference type="InterPro" id="IPR003043">
    <property type="entry name" value="Uropor_MeTrfase_CS"/>
</dbReference>
<dbReference type="RefSeq" id="WP_013324209.1">
    <property type="nucleotide sequence ID" value="NC_014501.1"/>
</dbReference>
<evidence type="ECO:0000256" key="6">
    <source>
        <dbReference type="ARBA" id="ARBA00023444"/>
    </source>
</evidence>
<dbReference type="Pfam" id="PF02602">
    <property type="entry name" value="HEM4"/>
    <property type="match status" value="1"/>
</dbReference>